<dbReference type="OrthoDB" id="2323347at2"/>
<proteinExistence type="predicted"/>
<evidence type="ECO:0008006" key="3">
    <source>
        <dbReference type="Google" id="ProtNLM"/>
    </source>
</evidence>
<organism evidence="1 2">
    <name type="scientific">Lactobacillus hominis DSM 23910 = CRBIP 24.179</name>
    <dbReference type="NCBI Taxonomy" id="1423758"/>
    <lineage>
        <taxon>Bacteria</taxon>
        <taxon>Bacillati</taxon>
        <taxon>Bacillota</taxon>
        <taxon>Bacilli</taxon>
        <taxon>Lactobacillales</taxon>
        <taxon>Lactobacillaceae</taxon>
        <taxon>Lactobacillus</taxon>
    </lineage>
</organism>
<name>I7L9I2_9LACO</name>
<keyword evidence="2" id="KW-1185">Reference proteome</keyword>
<accession>I7L9I2</accession>
<sequence>MPTTKTLRLTFVTSDNKKASINVPEAAGDLEEVQVRDAMDKIANANVFERKGVDLYTKAQSAQYIERTTTSVFNDSKSM</sequence>
<comment type="caution">
    <text evidence="1">The sequence shown here is derived from an EMBL/GenBank/DDBJ whole genome shotgun (WGS) entry which is preliminary data.</text>
</comment>
<protein>
    <recommendedName>
        <fullName evidence="3">DUF2922 domain-containing protein</fullName>
    </recommendedName>
</protein>
<dbReference type="Proteomes" id="UP000009320">
    <property type="component" value="Unassembled WGS sequence"/>
</dbReference>
<dbReference type="InterPro" id="IPR021321">
    <property type="entry name" value="DUF2922"/>
</dbReference>
<dbReference type="EMBL" id="CAKE01000002">
    <property type="protein sequence ID" value="CCI81374.1"/>
    <property type="molecule type" value="Genomic_DNA"/>
</dbReference>
<dbReference type="Pfam" id="PF11148">
    <property type="entry name" value="DUF2922"/>
    <property type="match status" value="1"/>
</dbReference>
<evidence type="ECO:0000313" key="2">
    <source>
        <dbReference type="Proteomes" id="UP000009320"/>
    </source>
</evidence>
<dbReference type="RefSeq" id="WP_008470100.1">
    <property type="nucleotide sequence ID" value="NZ_AYZP01000012.1"/>
</dbReference>
<dbReference type="GeneID" id="82846649"/>
<dbReference type="STRING" id="1423758.FC41_GL000548"/>
<dbReference type="AlphaFoldDB" id="I7L9I2"/>
<gene>
    <name evidence="1" type="ORF">BN55_07385</name>
</gene>
<dbReference type="eggNOG" id="ENOG5033A2M">
    <property type="taxonomic scope" value="Bacteria"/>
</dbReference>
<evidence type="ECO:0000313" key="1">
    <source>
        <dbReference type="EMBL" id="CCI81374.1"/>
    </source>
</evidence>
<dbReference type="PATRIC" id="fig|1423758.3.peg.554"/>
<reference evidence="1 2" key="1">
    <citation type="submission" date="2012-06" db="EMBL/GenBank/DDBJ databases">
        <title>Draft Genome Sequence of Lactobacillus hominis Strain CRBIP 24.179T, isolated from human intestine.</title>
        <authorList>
            <person name="Cousin S."/>
            <person name="Ma L."/>
            <person name="Bizet C."/>
            <person name="Loux V."/>
            <person name="Bouchier C."/>
            <person name="Clermont D."/>
            <person name="Creno S."/>
        </authorList>
    </citation>
    <scope>NUCLEOTIDE SEQUENCE [LARGE SCALE GENOMIC DNA]</scope>
    <source>
        <strain evidence="2">CRBIP 24.179T</strain>
    </source>
</reference>